<feature type="transmembrane region" description="Helical" evidence="6">
    <location>
        <begin position="87"/>
        <end position="105"/>
    </location>
</feature>
<evidence type="ECO:0000313" key="7">
    <source>
        <dbReference type="EMBL" id="ATA18591.1"/>
    </source>
</evidence>
<comment type="similarity">
    <text evidence="2">Belongs to the SLC13A/DASS transporter (TC 2.A.47) family. DIT1 subfamily.</text>
</comment>
<gene>
    <name evidence="7" type="ORF">AWC35_04105</name>
</gene>
<dbReference type="OrthoDB" id="5460483at2"/>
<keyword evidence="5 6" id="KW-0472">Membrane</keyword>
<sequence length="483" mass="52504">MEEKMAEKKPKTQAQRLIGFGGAAFLILLICLLPTPEGLTPEGQKALALFVGIIFLWATEPVPLAIVSLIMVPVVVSMGLLTVGRTLNNFSTSSIFLIVAALLMAPAMSKSGFADRLIYWLLSKVGCTAVRITFGITVANIVLAFIIPSTAARTAALLPICLAIIELFRKNSNQPKGSRSKFAVGLLLTLAFTNSIISAGILTATIPNPVTVDFIFKATGHSISYAEWFMYGFPPALIMTIFAWWLIKTVFKAEANEIPGGKEIIAEKLQTMGKISADEWKSCLIFLFVVLLWMTGSITKIDTTIAAIIGVCLMFLFGVINWADASKTAAFQFMLIMGGGFIIADLLIVTGAAKWVATSLFSLLKFDGEISIIILLLIVIFIVQYMHIPFMGTTKMTTMLIPIVISIAEAANINPMILAMPAGMIIGGFPLFLFYNTISSLLVYGTDELRMSDFPKVGVPICTVAVLVYSLMAATYWRWLGLF</sequence>
<feature type="transmembrane region" description="Helical" evidence="6">
    <location>
        <begin position="282"/>
        <end position="299"/>
    </location>
</feature>
<feature type="transmembrane region" description="Helical" evidence="6">
    <location>
        <begin position="457"/>
        <end position="477"/>
    </location>
</feature>
<feature type="transmembrane region" description="Helical" evidence="6">
    <location>
        <begin position="228"/>
        <end position="247"/>
    </location>
</feature>
<feature type="transmembrane region" description="Helical" evidence="6">
    <location>
        <begin position="186"/>
        <end position="208"/>
    </location>
</feature>
<dbReference type="PIRSF" id="PIRSF002457">
    <property type="entry name" value="DASS"/>
    <property type="match status" value="1"/>
</dbReference>
<dbReference type="PANTHER" id="PTHR10283">
    <property type="entry name" value="SOLUTE CARRIER FAMILY 13 MEMBER"/>
    <property type="match status" value="1"/>
</dbReference>
<evidence type="ECO:0000256" key="3">
    <source>
        <dbReference type="ARBA" id="ARBA00022692"/>
    </source>
</evidence>
<comment type="subcellular location">
    <subcellularLocation>
        <location evidence="1">Membrane</location>
        <topology evidence="1">Multi-pass membrane protein</topology>
    </subcellularLocation>
</comment>
<feature type="transmembrane region" description="Helical" evidence="6">
    <location>
        <begin position="47"/>
        <end position="75"/>
    </location>
</feature>
<feature type="transmembrane region" description="Helical" evidence="6">
    <location>
        <begin position="330"/>
        <end position="350"/>
    </location>
</feature>
<evidence type="ECO:0000256" key="2">
    <source>
        <dbReference type="ARBA" id="ARBA00007349"/>
    </source>
</evidence>
<dbReference type="InterPro" id="IPR001898">
    <property type="entry name" value="SLC13A/DASS"/>
</dbReference>
<feature type="transmembrane region" description="Helical" evidence="6">
    <location>
        <begin position="370"/>
        <end position="388"/>
    </location>
</feature>
<feature type="transmembrane region" description="Helical" evidence="6">
    <location>
        <begin position="305"/>
        <end position="323"/>
    </location>
</feature>
<evidence type="ECO:0000256" key="4">
    <source>
        <dbReference type="ARBA" id="ARBA00022989"/>
    </source>
</evidence>
<name>A0A250AXJ1_9GAMM</name>
<feature type="transmembrane region" description="Helical" evidence="6">
    <location>
        <begin position="424"/>
        <end position="445"/>
    </location>
</feature>
<evidence type="ECO:0000256" key="5">
    <source>
        <dbReference type="ARBA" id="ARBA00023136"/>
    </source>
</evidence>
<proteinExistence type="inferred from homology"/>
<dbReference type="GO" id="GO:0008514">
    <property type="term" value="F:organic anion transmembrane transporter activity"/>
    <property type="evidence" value="ECO:0007669"/>
    <property type="project" value="UniProtKB-ARBA"/>
</dbReference>
<reference evidence="7 8" key="1">
    <citation type="submission" date="2016-01" db="EMBL/GenBank/DDBJ databases">
        <authorList>
            <person name="Oliw E.H."/>
        </authorList>
    </citation>
    <scope>NUCLEOTIDE SEQUENCE [LARGE SCALE GENOMIC DNA]</scope>
    <source>
        <strain evidence="7 8">FRB97</strain>
    </source>
</reference>
<keyword evidence="8" id="KW-1185">Reference proteome</keyword>
<evidence type="ECO:0000313" key="8">
    <source>
        <dbReference type="Proteomes" id="UP000217182"/>
    </source>
</evidence>
<dbReference type="InterPro" id="IPR030676">
    <property type="entry name" value="CitT-rel"/>
</dbReference>
<dbReference type="GO" id="GO:0005886">
    <property type="term" value="C:plasma membrane"/>
    <property type="evidence" value="ECO:0007669"/>
    <property type="project" value="TreeGrafter"/>
</dbReference>
<dbReference type="KEGG" id="gqu:AWC35_04105"/>
<dbReference type="EMBL" id="CP014136">
    <property type="protein sequence ID" value="ATA18591.1"/>
    <property type="molecule type" value="Genomic_DNA"/>
</dbReference>
<organism evidence="7 8">
    <name type="scientific">Gibbsiella quercinecans</name>
    <dbReference type="NCBI Taxonomy" id="929813"/>
    <lineage>
        <taxon>Bacteria</taxon>
        <taxon>Pseudomonadati</taxon>
        <taxon>Pseudomonadota</taxon>
        <taxon>Gammaproteobacteria</taxon>
        <taxon>Enterobacterales</taxon>
        <taxon>Yersiniaceae</taxon>
        <taxon>Gibbsiella</taxon>
    </lineage>
</organism>
<keyword evidence="4 6" id="KW-1133">Transmembrane helix</keyword>
<feature type="transmembrane region" description="Helical" evidence="6">
    <location>
        <begin position="400"/>
        <end position="418"/>
    </location>
</feature>
<dbReference type="AlphaFoldDB" id="A0A250AXJ1"/>
<protein>
    <submittedName>
        <fullName evidence="7">Anion transporter</fullName>
    </submittedName>
</protein>
<accession>A0A250AXJ1</accession>
<dbReference type="GO" id="GO:1905039">
    <property type="term" value="P:carboxylic acid transmembrane transport"/>
    <property type="evidence" value="ECO:0007669"/>
    <property type="project" value="UniProtKB-ARBA"/>
</dbReference>
<keyword evidence="3 6" id="KW-0812">Transmembrane</keyword>
<feature type="transmembrane region" description="Helical" evidence="6">
    <location>
        <begin position="17"/>
        <end position="35"/>
    </location>
</feature>
<evidence type="ECO:0000256" key="1">
    <source>
        <dbReference type="ARBA" id="ARBA00004141"/>
    </source>
</evidence>
<dbReference type="Proteomes" id="UP000217182">
    <property type="component" value="Chromosome"/>
</dbReference>
<evidence type="ECO:0000256" key="6">
    <source>
        <dbReference type="SAM" id="Phobius"/>
    </source>
</evidence>
<dbReference type="PANTHER" id="PTHR10283:SF82">
    <property type="entry name" value="SOLUTE CARRIER FAMILY 13 MEMBER 2"/>
    <property type="match status" value="1"/>
</dbReference>
<dbReference type="NCBIfam" id="TIGR00785">
    <property type="entry name" value="dass"/>
    <property type="match status" value="1"/>
</dbReference>
<dbReference type="Pfam" id="PF00939">
    <property type="entry name" value="Na_sulph_symp"/>
    <property type="match status" value="1"/>
</dbReference>